<dbReference type="RefSeq" id="XP_003100360.2">
    <property type="nucleotide sequence ID" value="XM_003100312.2"/>
</dbReference>
<dbReference type="InParanoid" id="E3MU67"/>
<evidence type="ECO:0000313" key="3">
    <source>
        <dbReference type="Proteomes" id="UP000008281"/>
    </source>
</evidence>
<dbReference type="InterPro" id="IPR056711">
    <property type="entry name" value="DUF7809"/>
</dbReference>
<feature type="domain" description="DUF7809" evidence="1">
    <location>
        <begin position="111"/>
        <end position="268"/>
    </location>
</feature>
<name>E3MU67_CAERE</name>
<dbReference type="KEGG" id="crq:GCK72_003934"/>
<dbReference type="AlphaFoldDB" id="E3MU67"/>
<dbReference type="STRING" id="31234.E3MU67"/>
<sequence>MSKYLEIPEKAMTPMCLHKETTFYVLEEHLHSLLSFEDYPNGSSKGQEEKLIQKLMDTKRKNFRMYGSAAEFAENLKIYRKFPESHLYFNTDVDTYQVDPIIYQSLKNEKYLCKSDLFPILQNMLMGLDEQFTIEIVSIISYFLKIQEERVNGKVEFVRVEETLLEDISKELGEEMAKHDVTAQSFQLAPLLAILDFNQCFQIIQRLCPEIWNDRKHHRVHELITSSCNELPPEMRPVVFSIIAKLVFKSLQSLENVIGKHPELFLPYSETEYNAMPVTVRMFEDGDQRFVMNAELSDALSRRLDWEDDTNTRFTLNMEEVLRKYGNEKIEFIRFPIRRAKHRAVPIKAGGPNDFFILAVDAFFELMTDLILGAQIFQNNDIGRFSLIFHELEKFFKPDCMEPYFIRTKVSELMKRLMQTVTVNDDEKSPVKCIRNAKPDGFSLQNLKNELKHLGLTETFPEIEEHAEIVYEHVDSVKKEEFLRTCDLFDAIEQCQLICVLNRYENLKKFLHNQKGCGRIPGLKCQECDKEAAERVPTNNN</sequence>
<dbReference type="PANTHER" id="PTHR21447:SF13">
    <property type="entry name" value="RING-TYPE DOMAIN-CONTAINING PROTEIN"/>
    <property type="match status" value="1"/>
</dbReference>
<dbReference type="FunCoup" id="E3MU67">
    <property type="interactions" value="412"/>
</dbReference>
<dbReference type="HOGENOM" id="CLU_007994_0_1_1"/>
<dbReference type="Proteomes" id="UP000008281">
    <property type="component" value="Unassembled WGS sequence"/>
</dbReference>
<dbReference type="GO" id="GO:0045087">
    <property type="term" value="P:innate immune response"/>
    <property type="evidence" value="ECO:0007669"/>
    <property type="project" value="TreeGrafter"/>
</dbReference>
<dbReference type="GeneID" id="9818554"/>
<gene>
    <name evidence="2" type="ORF">CRE_22521</name>
</gene>
<dbReference type="OrthoDB" id="5874481at2759"/>
<dbReference type="EMBL" id="DS268478">
    <property type="protein sequence ID" value="EFP09055.1"/>
    <property type="molecule type" value="Genomic_DNA"/>
</dbReference>
<organism evidence="3">
    <name type="scientific">Caenorhabditis remanei</name>
    <name type="common">Caenorhabditis vulgaris</name>
    <dbReference type="NCBI Taxonomy" id="31234"/>
    <lineage>
        <taxon>Eukaryota</taxon>
        <taxon>Metazoa</taxon>
        <taxon>Ecdysozoa</taxon>
        <taxon>Nematoda</taxon>
        <taxon>Chromadorea</taxon>
        <taxon>Rhabditida</taxon>
        <taxon>Rhabditina</taxon>
        <taxon>Rhabditomorpha</taxon>
        <taxon>Rhabditoidea</taxon>
        <taxon>Rhabditidae</taxon>
        <taxon>Peloderinae</taxon>
        <taxon>Caenorhabditis</taxon>
    </lineage>
</organism>
<dbReference type="CTD" id="9818554"/>
<dbReference type="PANTHER" id="PTHR21447">
    <property type="entry name" value="RING-TYPE DOMAIN-CONTAINING PROTEIN-RELATED"/>
    <property type="match status" value="1"/>
</dbReference>
<keyword evidence="3" id="KW-1185">Reference proteome</keyword>
<evidence type="ECO:0000313" key="2">
    <source>
        <dbReference type="EMBL" id="EFP09055.1"/>
    </source>
</evidence>
<proteinExistence type="predicted"/>
<dbReference type="GO" id="GO:0045121">
    <property type="term" value="C:membrane raft"/>
    <property type="evidence" value="ECO:0007669"/>
    <property type="project" value="TreeGrafter"/>
</dbReference>
<evidence type="ECO:0000259" key="1">
    <source>
        <dbReference type="Pfam" id="PF25100"/>
    </source>
</evidence>
<accession>E3MU67</accession>
<dbReference type="Pfam" id="PF25100">
    <property type="entry name" value="DUF7809"/>
    <property type="match status" value="1"/>
</dbReference>
<reference evidence="2" key="1">
    <citation type="submission" date="2007-07" db="EMBL/GenBank/DDBJ databases">
        <title>PCAP assembly of the Caenorhabditis remanei genome.</title>
        <authorList>
            <consortium name="The Caenorhabditis remanei Sequencing Consortium"/>
            <person name="Wilson R.K."/>
        </authorList>
    </citation>
    <scope>NUCLEOTIDE SEQUENCE [LARGE SCALE GENOMIC DNA]</scope>
    <source>
        <strain evidence="2">PB4641</strain>
    </source>
</reference>
<protein>
    <recommendedName>
        <fullName evidence="1">DUF7809 domain-containing protein</fullName>
    </recommendedName>
</protein>